<keyword evidence="2" id="KW-0472">Membrane</keyword>
<comment type="caution">
    <text evidence="3">The sequence shown here is derived from an EMBL/GenBank/DDBJ whole genome shotgun (WGS) entry which is preliminary data.</text>
</comment>
<feature type="region of interest" description="Disordered" evidence="1">
    <location>
        <begin position="379"/>
        <end position="455"/>
    </location>
</feature>
<feature type="compositionally biased region" description="Polar residues" evidence="1">
    <location>
        <begin position="382"/>
        <end position="422"/>
    </location>
</feature>
<feature type="transmembrane region" description="Helical" evidence="2">
    <location>
        <begin position="89"/>
        <end position="108"/>
    </location>
</feature>
<keyword evidence="2" id="KW-1133">Transmembrane helix</keyword>
<evidence type="ECO:0000313" key="3">
    <source>
        <dbReference type="EMBL" id="KAG9065520.1"/>
    </source>
</evidence>
<protein>
    <submittedName>
        <fullName evidence="3">Uncharacterized protein</fullName>
    </submittedName>
</protein>
<reference evidence="3" key="1">
    <citation type="submission" date="2021-06" db="EMBL/GenBank/DDBJ databases">
        <title>Genome Sequence of Mortierella hyaline Strain SCG-10, a Cold-Adapted, Nitrate-Reducing Fungus Isolated from Soil in Minnesota, USA.</title>
        <authorList>
            <person name="Aldossari N."/>
        </authorList>
    </citation>
    <scope>NUCLEOTIDE SEQUENCE</scope>
    <source>
        <strain evidence="3">SCG-10</strain>
    </source>
</reference>
<sequence length="455" mass="49735">MFFYSLNLGSEPNSKYLVPLLASIITVIIFAYGIWGKANPYLMPTSSPRSSPCTRSVRHFGTGLLTLLWLTSTLFFATNTLAFERVYSGWTLLIAILIAVEAISSSRLGREQRRILKEEERRVEFEKVAGNSGSTVVAAATDFRKHKNNSRDSGLGSLGDNDRSMDNNGGGEDELTGVEIVRPEAIDLATAIYNQQILFESAQRHYHQQYQQYLIHQPHDDNASGDNNGGDGEQLEGKYDDILLESSYKFEIPMDESYNNNTGKPSSSTLPARPSSLYSLSSPSSNEKLHLPSAPPASSHTYTYPSPPRAPQEPATPTSFSPSFSFSPSSSTSTTKEAQRMSVLKNEISPVGIQFMEETNPFGDKDYQAATELSATAPPYELSSTESSSPFVQLNFGEQNSGSDHGSPFSNDVTHSSYSNNRATTPTSATAPTAMTTAAAPTTRWDVTKDLPRPQ</sequence>
<dbReference type="EMBL" id="JAHRHY010000011">
    <property type="protein sequence ID" value="KAG9065520.1"/>
    <property type="molecule type" value="Genomic_DNA"/>
</dbReference>
<evidence type="ECO:0000256" key="2">
    <source>
        <dbReference type="SAM" id="Phobius"/>
    </source>
</evidence>
<organism evidence="3 4">
    <name type="scientific">Linnemannia hyalina</name>
    <dbReference type="NCBI Taxonomy" id="64524"/>
    <lineage>
        <taxon>Eukaryota</taxon>
        <taxon>Fungi</taxon>
        <taxon>Fungi incertae sedis</taxon>
        <taxon>Mucoromycota</taxon>
        <taxon>Mortierellomycotina</taxon>
        <taxon>Mortierellomycetes</taxon>
        <taxon>Mortierellales</taxon>
        <taxon>Mortierellaceae</taxon>
        <taxon>Linnemannia</taxon>
    </lineage>
</organism>
<feature type="transmembrane region" description="Helical" evidence="2">
    <location>
        <begin position="16"/>
        <end position="35"/>
    </location>
</feature>
<keyword evidence="4" id="KW-1185">Reference proteome</keyword>
<feature type="compositionally biased region" description="Polar residues" evidence="1">
    <location>
        <begin position="257"/>
        <end position="270"/>
    </location>
</feature>
<feature type="compositionally biased region" description="Low complexity" evidence="1">
    <location>
        <begin position="423"/>
        <end position="443"/>
    </location>
</feature>
<feature type="compositionally biased region" description="Basic and acidic residues" evidence="1">
    <location>
        <begin position="446"/>
        <end position="455"/>
    </location>
</feature>
<gene>
    <name evidence="3" type="ORF">KI688_001808</name>
</gene>
<evidence type="ECO:0000313" key="4">
    <source>
        <dbReference type="Proteomes" id="UP000707451"/>
    </source>
</evidence>
<feature type="region of interest" description="Disordered" evidence="1">
    <location>
        <begin position="254"/>
        <end position="340"/>
    </location>
</feature>
<name>A0A9P7XQG6_9FUNG</name>
<evidence type="ECO:0000256" key="1">
    <source>
        <dbReference type="SAM" id="MobiDB-lite"/>
    </source>
</evidence>
<keyword evidence="2" id="KW-0812">Transmembrane</keyword>
<feature type="compositionally biased region" description="Low complexity" evidence="1">
    <location>
        <begin position="274"/>
        <end position="285"/>
    </location>
</feature>
<feature type="compositionally biased region" description="Low complexity" evidence="1">
    <location>
        <begin position="316"/>
        <end position="335"/>
    </location>
</feature>
<dbReference type="OrthoDB" id="2443737at2759"/>
<accession>A0A9P7XQG6</accession>
<feature type="transmembrane region" description="Helical" evidence="2">
    <location>
        <begin position="56"/>
        <end position="77"/>
    </location>
</feature>
<feature type="region of interest" description="Disordered" evidence="1">
    <location>
        <begin position="147"/>
        <end position="174"/>
    </location>
</feature>
<dbReference type="Proteomes" id="UP000707451">
    <property type="component" value="Unassembled WGS sequence"/>
</dbReference>
<dbReference type="AlphaFoldDB" id="A0A9P7XQG6"/>
<proteinExistence type="predicted"/>